<dbReference type="AlphaFoldDB" id="A0A0N4X1D0"/>
<name>A0A0N4X1D0_HAEPC</name>
<reference evidence="2" key="1">
    <citation type="submission" date="2017-02" db="UniProtKB">
        <authorList>
            <consortium name="WormBaseParasite"/>
        </authorList>
    </citation>
    <scope>IDENTIFICATION</scope>
</reference>
<dbReference type="WBParaSite" id="HPLM_0001812001-mRNA-1">
    <property type="protein sequence ID" value="HPLM_0001812001-mRNA-1"/>
    <property type="gene ID" value="HPLM_0001812001"/>
</dbReference>
<evidence type="ECO:0000256" key="1">
    <source>
        <dbReference type="SAM" id="MobiDB-lite"/>
    </source>
</evidence>
<accession>A0A0N4X1D0</accession>
<feature type="region of interest" description="Disordered" evidence="1">
    <location>
        <begin position="72"/>
        <end position="92"/>
    </location>
</feature>
<sequence>LHYRGIHYSSVTRYLKITLTVPSRNDCQLLAHYGLRKLVRLDKLRTIYFLAFIKDYRKFILTLFTMNCKQVGMSSSSPTTRTIRVKSIPTQK</sequence>
<proteinExistence type="predicted"/>
<organism evidence="2">
    <name type="scientific">Haemonchus placei</name>
    <name type="common">Barber's pole worm</name>
    <dbReference type="NCBI Taxonomy" id="6290"/>
    <lineage>
        <taxon>Eukaryota</taxon>
        <taxon>Metazoa</taxon>
        <taxon>Ecdysozoa</taxon>
        <taxon>Nematoda</taxon>
        <taxon>Chromadorea</taxon>
        <taxon>Rhabditida</taxon>
        <taxon>Rhabditina</taxon>
        <taxon>Rhabditomorpha</taxon>
        <taxon>Strongyloidea</taxon>
        <taxon>Trichostrongylidae</taxon>
        <taxon>Haemonchus</taxon>
    </lineage>
</organism>
<evidence type="ECO:0000313" key="2">
    <source>
        <dbReference type="WBParaSite" id="HPLM_0001812001-mRNA-1"/>
    </source>
</evidence>
<protein>
    <submittedName>
        <fullName evidence="2">FERM domain-containing protein</fullName>
    </submittedName>
</protein>